<evidence type="ECO:0000313" key="2">
    <source>
        <dbReference type="EMBL" id="AIE94981.1"/>
    </source>
</evidence>
<feature type="domain" description="SnoaL-like" evidence="1">
    <location>
        <begin position="2"/>
        <end position="110"/>
    </location>
</feature>
<reference evidence="2" key="1">
    <citation type="journal article" date="2014" name="Genome Biol. Evol.">
        <title>Pangenome evidence for extensive interdomain horizontal transfer affecting lineage core and shell genes in uncultured planktonic thaumarchaeota and euryarchaeota.</title>
        <authorList>
            <person name="Deschamps P."/>
            <person name="Zivanovic Y."/>
            <person name="Moreira D."/>
            <person name="Rodriguez-Valera F."/>
            <person name="Lopez-Garcia P."/>
        </authorList>
    </citation>
    <scope>NUCLEOTIDE SEQUENCE</scope>
</reference>
<dbReference type="Gene3D" id="3.10.450.50">
    <property type="match status" value="1"/>
</dbReference>
<dbReference type="SUPFAM" id="SSF54427">
    <property type="entry name" value="NTF2-like"/>
    <property type="match status" value="1"/>
</dbReference>
<dbReference type="Pfam" id="PF13474">
    <property type="entry name" value="SnoaL_3"/>
    <property type="match status" value="1"/>
</dbReference>
<proteinExistence type="predicted"/>
<sequence>MLETWVSKIRTNDPKQIASLYHDDGLLLGTFSDIERKGHDPILEYFENLLKSKVDVEIVTQHKHETESLVTNSGLYNFIVDGKTVNARYSFVFIKTGDDWKILSHHSSVLPESH</sequence>
<organism evidence="2">
    <name type="scientific">uncultured marine thaumarchaeote AD1000_54_F09</name>
    <dbReference type="NCBI Taxonomy" id="1455926"/>
    <lineage>
        <taxon>Archaea</taxon>
        <taxon>Nitrososphaerota</taxon>
        <taxon>environmental samples</taxon>
    </lineage>
</organism>
<dbReference type="NCBIfam" id="TIGR02246">
    <property type="entry name" value="SgcJ/EcaC family oxidoreductase"/>
    <property type="match status" value="1"/>
</dbReference>
<dbReference type="CDD" id="cd00531">
    <property type="entry name" value="NTF2_like"/>
    <property type="match status" value="1"/>
</dbReference>
<dbReference type="InterPro" id="IPR037401">
    <property type="entry name" value="SnoaL-like"/>
</dbReference>
<protein>
    <recommendedName>
        <fullName evidence="1">SnoaL-like domain-containing protein</fullName>
    </recommendedName>
</protein>
<dbReference type="InterPro" id="IPR011944">
    <property type="entry name" value="Steroid_delta5-4_isomerase"/>
</dbReference>
<name>A0A075FZQ9_9ARCH</name>
<dbReference type="EMBL" id="KF900435">
    <property type="protein sequence ID" value="AIE94981.1"/>
    <property type="molecule type" value="Genomic_DNA"/>
</dbReference>
<dbReference type="InterPro" id="IPR032710">
    <property type="entry name" value="NTF2-like_dom_sf"/>
</dbReference>
<evidence type="ECO:0000259" key="1">
    <source>
        <dbReference type="Pfam" id="PF13474"/>
    </source>
</evidence>
<accession>A0A075FZQ9</accession>
<dbReference type="AlphaFoldDB" id="A0A075FZQ9"/>